<dbReference type="AlphaFoldDB" id="A0A2P4QI93"/>
<evidence type="ECO:0000313" key="2">
    <source>
        <dbReference type="Proteomes" id="UP000018888"/>
    </source>
</evidence>
<sequence>MTYGKCNYRNLQTGVKCGCLRSRVQSINDHSCKACKHDLNYHEINQHQTSKSFANLKNNCKNKIYSHKKFNITFKLINIVGEKPNQKVPRDVKKSGKMKSICFTEDSNIGIKNVVESSFPHFMNKRWQFFRLRRTSISDLEIACEPNLGWSIDALKSIACTRRKLYVGIVHEPIQMTSSLIYQPIRSDNITSEVSGIGFEQFLQQNLMSLDMEFAM</sequence>
<gene>
    <name evidence="1" type="ORF">GLOIN_2v807100</name>
</gene>
<dbReference type="VEuPathDB" id="FungiDB:RhiirFUN_022677"/>
<dbReference type="EMBL" id="AUPC02000041">
    <property type="protein sequence ID" value="POG77367.1"/>
    <property type="molecule type" value="Genomic_DNA"/>
</dbReference>
<accession>A0A2P4QI93</accession>
<comment type="caution">
    <text evidence="1">The sequence shown here is derived from an EMBL/GenBank/DDBJ whole genome shotgun (WGS) entry which is preliminary data.</text>
</comment>
<organism evidence="1 2">
    <name type="scientific">Rhizophagus irregularis (strain DAOM 181602 / DAOM 197198 / MUCL 43194)</name>
    <name type="common">Arbuscular mycorrhizal fungus</name>
    <name type="synonym">Glomus intraradices</name>
    <dbReference type="NCBI Taxonomy" id="747089"/>
    <lineage>
        <taxon>Eukaryota</taxon>
        <taxon>Fungi</taxon>
        <taxon>Fungi incertae sedis</taxon>
        <taxon>Mucoromycota</taxon>
        <taxon>Glomeromycotina</taxon>
        <taxon>Glomeromycetes</taxon>
        <taxon>Glomerales</taxon>
        <taxon>Glomeraceae</taxon>
        <taxon>Rhizophagus</taxon>
    </lineage>
</organism>
<reference evidence="1 2" key="2">
    <citation type="journal article" date="2018" name="New Phytol.">
        <title>High intraspecific genome diversity in the model arbuscular mycorrhizal symbiont Rhizophagus irregularis.</title>
        <authorList>
            <person name="Chen E.C.H."/>
            <person name="Morin E."/>
            <person name="Beaudet D."/>
            <person name="Noel J."/>
            <person name="Yildirir G."/>
            <person name="Ndikumana S."/>
            <person name="Charron P."/>
            <person name="St-Onge C."/>
            <person name="Giorgi J."/>
            <person name="Kruger M."/>
            <person name="Marton T."/>
            <person name="Ropars J."/>
            <person name="Grigoriev I.V."/>
            <person name="Hainaut M."/>
            <person name="Henrissat B."/>
            <person name="Roux C."/>
            <person name="Martin F."/>
            <person name="Corradi N."/>
        </authorList>
    </citation>
    <scope>NUCLEOTIDE SEQUENCE [LARGE SCALE GENOMIC DNA]</scope>
    <source>
        <strain evidence="1 2">DAOM 197198</strain>
    </source>
</reference>
<keyword evidence="2" id="KW-1185">Reference proteome</keyword>
<protein>
    <submittedName>
        <fullName evidence="1">Uncharacterized protein</fullName>
    </submittedName>
</protein>
<proteinExistence type="predicted"/>
<dbReference type="Proteomes" id="UP000018888">
    <property type="component" value="Unassembled WGS sequence"/>
</dbReference>
<name>A0A2P4QI93_RHIID</name>
<reference evidence="1 2" key="1">
    <citation type="journal article" date="2013" name="Proc. Natl. Acad. Sci. U.S.A.">
        <title>Genome of an arbuscular mycorrhizal fungus provides insight into the oldest plant symbiosis.</title>
        <authorList>
            <person name="Tisserant E."/>
            <person name="Malbreil M."/>
            <person name="Kuo A."/>
            <person name="Kohler A."/>
            <person name="Symeonidi A."/>
            <person name="Balestrini R."/>
            <person name="Charron P."/>
            <person name="Duensing N."/>
            <person name="Frei Dit Frey N."/>
            <person name="Gianinazzi-Pearson V."/>
            <person name="Gilbert L.B."/>
            <person name="Handa Y."/>
            <person name="Herr J.R."/>
            <person name="Hijri M."/>
            <person name="Koul R."/>
            <person name="Kawaguchi M."/>
            <person name="Krajinski F."/>
            <person name="Lammers P.J."/>
            <person name="Masclaux F.G."/>
            <person name="Murat C."/>
            <person name="Morin E."/>
            <person name="Ndikumana S."/>
            <person name="Pagni M."/>
            <person name="Petitpierre D."/>
            <person name="Requena N."/>
            <person name="Rosikiewicz P."/>
            <person name="Riley R."/>
            <person name="Saito K."/>
            <person name="San Clemente H."/>
            <person name="Shapiro H."/>
            <person name="van Tuinen D."/>
            <person name="Becard G."/>
            <person name="Bonfante P."/>
            <person name="Paszkowski U."/>
            <person name="Shachar-Hill Y.Y."/>
            <person name="Tuskan G.A."/>
            <person name="Young P.W."/>
            <person name="Sanders I.R."/>
            <person name="Henrissat B."/>
            <person name="Rensing S.A."/>
            <person name="Grigoriev I.V."/>
            <person name="Corradi N."/>
            <person name="Roux C."/>
            <person name="Martin F."/>
        </authorList>
    </citation>
    <scope>NUCLEOTIDE SEQUENCE [LARGE SCALE GENOMIC DNA]</scope>
    <source>
        <strain evidence="1 2">DAOM 197198</strain>
    </source>
</reference>
<evidence type="ECO:0000313" key="1">
    <source>
        <dbReference type="EMBL" id="POG77367.1"/>
    </source>
</evidence>